<protein>
    <submittedName>
        <fullName evidence="3 4">Uncharacterized protein</fullName>
    </submittedName>
</protein>
<evidence type="ECO:0000256" key="2">
    <source>
        <dbReference type="SAM" id="Phobius"/>
    </source>
</evidence>
<organism evidence="3">
    <name type="scientific">Capitella teleta</name>
    <name type="common">Polychaete worm</name>
    <dbReference type="NCBI Taxonomy" id="283909"/>
    <lineage>
        <taxon>Eukaryota</taxon>
        <taxon>Metazoa</taxon>
        <taxon>Spiralia</taxon>
        <taxon>Lophotrochozoa</taxon>
        <taxon>Annelida</taxon>
        <taxon>Polychaeta</taxon>
        <taxon>Sedentaria</taxon>
        <taxon>Scolecida</taxon>
        <taxon>Capitellidae</taxon>
        <taxon>Capitella</taxon>
    </lineage>
</organism>
<feature type="coiled-coil region" evidence="1">
    <location>
        <begin position="40"/>
        <end position="74"/>
    </location>
</feature>
<sequence>MDIGQLNIGGTATISLLGAIIAAIGAFISSADQQKAQKKADIVQAELIEKTNKNKQLAAEISEISKKNIALNEKIIGLTSGGDSFAYLAFGKLSNSDNTIRYPVIIQK</sequence>
<reference evidence="3 5" key="2">
    <citation type="journal article" date="2013" name="Nature">
        <title>Insights into bilaterian evolution from three spiralian genomes.</title>
        <authorList>
            <person name="Simakov O."/>
            <person name="Marletaz F."/>
            <person name="Cho S.J."/>
            <person name="Edsinger-Gonzales E."/>
            <person name="Havlak P."/>
            <person name="Hellsten U."/>
            <person name="Kuo D.H."/>
            <person name="Larsson T."/>
            <person name="Lv J."/>
            <person name="Arendt D."/>
            <person name="Savage R."/>
            <person name="Osoegawa K."/>
            <person name="de Jong P."/>
            <person name="Grimwood J."/>
            <person name="Chapman J.A."/>
            <person name="Shapiro H."/>
            <person name="Aerts A."/>
            <person name="Otillar R.P."/>
            <person name="Terry A.Y."/>
            <person name="Boore J.L."/>
            <person name="Grigoriev I.V."/>
            <person name="Lindberg D.R."/>
            <person name="Seaver E.C."/>
            <person name="Weisblat D.A."/>
            <person name="Putnam N.H."/>
            <person name="Rokhsar D.S."/>
        </authorList>
    </citation>
    <scope>NUCLEOTIDE SEQUENCE</scope>
    <source>
        <strain evidence="3 5">I ESC-2004</strain>
    </source>
</reference>
<name>R7U6I1_CAPTE</name>
<dbReference type="EnsemblMetazoa" id="CapteT218003">
    <property type="protein sequence ID" value="CapteP218003"/>
    <property type="gene ID" value="CapteG218003"/>
</dbReference>
<keyword evidence="2" id="KW-1133">Transmembrane helix</keyword>
<evidence type="ECO:0000313" key="3">
    <source>
        <dbReference type="EMBL" id="ELU01741.1"/>
    </source>
</evidence>
<dbReference type="Proteomes" id="UP000014760">
    <property type="component" value="Unassembled WGS sequence"/>
</dbReference>
<reference evidence="4" key="3">
    <citation type="submission" date="2015-06" db="UniProtKB">
        <authorList>
            <consortium name="EnsemblMetazoa"/>
        </authorList>
    </citation>
    <scope>IDENTIFICATION</scope>
</reference>
<gene>
    <name evidence="3" type="ORF">CAPTEDRAFT_218003</name>
</gene>
<dbReference type="AlphaFoldDB" id="R7U6I1"/>
<dbReference type="HOGENOM" id="CLU_2203501_0_0_1"/>
<evidence type="ECO:0000256" key="1">
    <source>
        <dbReference type="SAM" id="Coils"/>
    </source>
</evidence>
<evidence type="ECO:0000313" key="5">
    <source>
        <dbReference type="Proteomes" id="UP000014760"/>
    </source>
</evidence>
<dbReference type="EMBL" id="AMQN01046592">
    <property type="status" value="NOT_ANNOTATED_CDS"/>
    <property type="molecule type" value="Genomic_DNA"/>
</dbReference>
<keyword evidence="5" id="KW-1185">Reference proteome</keyword>
<evidence type="ECO:0000313" key="4">
    <source>
        <dbReference type="EnsemblMetazoa" id="CapteP218003"/>
    </source>
</evidence>
<reference evidence="5" key="1">
    <citation type="submission" date="2012-12" db="EMBL/GenBank/DDBJ databases">
        <authorList>
            <person name="Hellsten U."/>
            <person name="Grimwood J."/>
            <person name="Chapman J.A."/>
            <person name="Shapiro H."/>
            <person name="Aerts A."/>
            <person name="Otillar R.P."/>
            <person name="Terry A.Y."/>
            <person name="Boore J.L."/>
            <person name="Simakov O."/>
            <person name="Marletaz F."/>
            <person name="Cho S.-J."/>
            <person name="Edsinger-Gonzales E."/>
            <person name="Havlak P."/>
            <person name="Kuo D.-H."/>
            <person name="Larsson T."/>
            <person name="Lv J."/>
            <person name="Arendt D."/>
            <person name="Savage R."/>
            <person name="Osoegawa K."/>
            <person name="de Jong P."/>
            <person name="Lindberg D.R."/>
            <person name="Seaver E.C."/>
            <person name="Weisblat D.A."/>
            <person name="Putnam N.H."/>
            <person name="Grigoriev I.V."/>
            <person name="Rokhsar D.S."/>
        </authorList>
    </citation>
    <scope>NUCLEOTIDE SEQUENCE</scope>
    <source>
        <strain evidence="5">I ESC-2004</strain>
    </source>
</reference>
<keyword evidence="2" id="KW-0472">Membrane</keyword>
<feature type="non-terminal residue" evidence="3">
    <location>
        <position position="108"/>
    </location>
</feature>
<keyword evidence="2" id="KW-0812">Transmembrane</keyword>
<accession>R7U6I1</accession>
<dbReference type="EMBL" id="KB304717">
    <property type="protein sequence ID" value="ELU01741.1"/>
    <property type="molecule type" value="Genomic_DNA"/>
</dbReference>
<proteinExistence type="predicted"/>
<keyword evidence="1" id="KW-0175">Coiled coil</keyword>
<feature type="transmembrane region" description="Helical" evidence="2">
    <location>
        <begin position="6"/>
        <end position="29"/>
    </location>
</feature>